<evidence type="ECO:0000256" key="2">
    <source>
        <dbReference type="ARBA" id="ARBA00022552"/>
    </source>
</evidence>
<comment type="caution">
    <text evidence="4">The sequence shown here is derived from an EMBL/GenBank/DDBJ whole genome shotgun (WGS) entry which is preliminary data.</text>
</comment>
<feature type="region of interest" description="Disordered" evidence="3">
    <location>
        <begin position="180"/>
        <end position="238"/>
    </location>
</feature>
<accession>A0ABR0I9I9</accession>
<evidence type="ECO:0000256" key="1">
    <source>
        <dbReference type="ARBA" id="ARBA00006524"/>
    </source>
</evidence>
<keyword evidence="5" id="KW-1185">Reference proteome</keyword>
<keyword evidence="2" id="KW-0698">rRNA processing</keyword>
<feature type="compositionally biased region" description="Acidic residues" evidence="3">
    <location>
        <begin position="187"/>
        <end position="208"/>
    </location>
</feature>
<dbReference type="InterPro" id="IPR019398">
    <property type="entry name" value="Pre-rRNA_process_TSR2"/>
</dbReference>
<feature type="compositionally biased region" description="Low complexity" evidence="3">
    <location>
        <begin position="99"/>
        <end position="114"/>
    </location>
</feature>
<proteinExistence type="inferred from homology"/>
<evidence type="ECO:0000256" key="3">
    <source>
        <dbReference type="SAM" id="MobiDB-lite"/>
    </source>
</evidence>
<evidence type="ECO:0000313" key="5">
    <source>
        <dbReference type="Proteomes" id="UP001323617"/>
    </source>
</evidence>
<comment type="similarity">
    <text evidence="1">Belongs to the TSR2 family.</text>
</comment>
<name>A0ABR0I9I9_9PEZI</name>
<reference evidence="4 5" key="1">
    <citation type="journal article" date="2023" name="bioRxiv">
        <title>High-quality genome assemblies of four members of thePodospora anserinaspecies complex.</title>
        <authorList>
            <person name="Ament-Velasquez S.L."/>
            <person name="Vogan A.A."/>
            <person name="Wallerman O."/>
            <person name="Hartmann F."/>
            <person name="Gautier V."/>
            <person name="Silar P."/>
            <person name="Giraud T."/>
            <person name="Johannesson H."/>
        </authorList>
    </citation>
    <scope>NUCLEOTIDE SEQUENCE [LARGE SCALE GENOMIC DNA]</scope>
    <source>
        <strain evidence="4 5">CBS 124.78</strain>
    </source>
</reference>
<dbReference type="Pfam" id="PF10273">
    <property type="entry name" value="WGG"/>
    <property type="match status" value="1"/>
</dbReference>
<dbReference type="GeneID" id="87968028"/>
<dbReference type="Proteomes" id="UP001323617">
    <property type="component" value="Unassembled WGS sequence"/>
</dbReference>
<evidence type="ECO:0000313" key="4">
    <source>
        <dbReference type="EMBL" id="KAK4677043.1"/>
    </source>
</evidence>
<dbReference type="PANTHER" id="PTHR21250">
    <property type="entry name" value="PRE-RRNA-PROCESSING PROTEIN TSR2 HOMOLOG"/>
    <property type="match status" value="1"/>
</dbReference>
<sequence>MNQHTTITTTITTTTAANSRRIIFSRFFPESHILSSHQKLPKMEAPSPAQTQTTFERGISLLLNLWPALTLAVQNNWGGPDSSDKRDWFAGAVSELFPPLTTSTSTSTSPSAPSEEPDAEYIEEFLLNVMLDEFEVNVDDDSAFEVAESIIRIRKDCLKGKFDEVEQLGRRYTEKKGSKVVFAKGEDQEEEGEWDTDDDEEEDGDMEDAPALVQAPRREKQEPEVDEDGFQTVTRKKR</sequence>
<dbReference type="RefSeq" id="XP_062800513.1">
    <property type="nucleotide sequence ID" value="XM_062947163.1"/>
</dbReference>
<organism evidence="4 5">
    <name type="scientific">Podospora pseudoanserina</name>
    <dbReference type="NCBI Taxonomy" id="2609844"/>
    <lineage>
        <taxon>Eukaryota</taxon>
        <taxon>Fungi</taxon>
        <taxon>Dikarya</taxon>
        <taxon>Ascomycota</taxon>
        <taxon>Pezizomycotina</taxon>
        <taxon>Sordariomycetes</taxon>
        <taxon>Sordariomycetidae</taxon>
        <taxon>Sordariales</taxon>
        <taxon>Podosporaceae</taxon>
        <taxon>Podospora</taxon>
    </lineage>
</organism>
<feature type="region of interest" description="Disordered" evidence="3">
    <location>
        <begin position="99"/>
        <end position="118"/>
    </location>
</feature>
<protein>
    <submittedName>
        <fullName evidence="4">rRNA accumulation-related protein</fullName>
    </submittedName>
</protein>
<gene>
    <name evidence="4" type="primary">TSR2</name>
    <name evidence="4" type="ORF">QC764_408770</name>
</gene>
<dbReference type="EMBL" id="JAFFHC010000004">
    <property type="protein sequence ID" value="KAK4677043.1"/>
    <property type="molecule type" value="Genomic_DNA"/>
</dbReference>